<dbReference type="AlphaFoldDB" id="A0AAV0ITQ7"/>
<dbReference type="Proteomes" id="UP001154282">
    <property type="component" value="Unassembled WGS sequence"/>
</dbReference>
<sequence length="56" mass="6781">MWKEWPLTHFQNYRGQRGNWRGVRLWPRSPGEKLHLESAPWEECWISSSFDSSAVY</sequence>
<protein>
    <submittedName>
        <fullName evidence="1">Uncharacterized protein</fullName>
    </submittedName>
</protein>
<dbReference type="EMBL" id="CAMGYJ010000004">
    <property type="protein sequence ID" value="CAI0400379.1"/>
    <property type="molecule type" value="Genomic_DNA"/>
</dbReference>
<gene>
    <name evidence="1" type="ORF">LITE_LOCUS10729</name>
</gene>
<organism evidence="1 2">
    <name type="scientific">Linum tenue</name>
    <dbReference type="NCBI Taxonomy" id="586396"/>
    <lineage>
        <taxon>Eukaryota</taxon>
        <taxon>Viridiplantae</taxon>
        <taxon>Streptophyta</taxon>
        <taxon>Embryophyta</taxon>
        <taxon>Tracheophyta</taxon>
        <taxon>Spermatophyta</taxon>
        <taxon>Magnoliopsida</taxon>
        <taxon>eudicotyledons</taxon>
        <taxon>Gunneridae</taxon>
        <taxon>Pentapetalae</taxon>
        <taxon>rosids</taxon>
        <taxon>fabids</taxon>
        <taxon>Malpighiales</taxon>
        <taxon>Linaceae</taxon>
        <taxon>Linum</taxon>
    </lineage>
</organism>
<reference evidence="1" key="1">
    <citation type="submission" date="2022-08" db="EMBL/GenBank/DDBJ databases">
        <authorList>
            <person name="Gutierrez-Valencia J."/>
        </authorList>
    </citation>
    <scope>NUCLEOTIDE SEQUENCE</scope>
</reference>
<comment type="caution">
    <text evidence="1">The sequence shown here is derived from an EMBL/GenBank/DDBJ whole genome shotgun (WGS) entry which is preliminary data.</text>
</comment>
<keyword evidence="2" id="KW-1185">Reference proteome</keyword>
<name>A0AAV0ITQ7_9ROSI</name>
<proteinExistence type="predicted"/>
<evidence type="ECO:0000313" key="2">
    <source>
        <dbReference type="Proteomes" id="UP001154282"/>
    </source>
</evidence>
<evidence type="ECO:0000313" key="1">
    <source>
        <dbReference type="EMBL" id="CAI0400379.1"/>
    </source>
</evidence>
<accession>A0AAV0ITQ7</accession>